<reference evidence="2 3" key="1">
    <citation type="submission" date="2019-02" db="EMBL/GenBank/DDBJ databases">
        <title>Deep-cultivation of Planctomycetes and their phenomic and genomic characterization uncovers novel biology.</title>
        <authorList>
            <person name="Wiegand S."/>
            <person name="Jogler M."/>
            <person name="Boedeker C."/>
            <person name="Pinto D."/>
            <person name="Vollmers J."/>
            <person name="Rivas-Marin E."/>
            <person name="Kohn T."/>
            <person name="Peeters S.H."/>
            <person name="Heuer A."/>
            <person name="Rast P."/>
            <person name="Oberbeckmann S."/>
            <person name="Bunk B."/>
            <person name="Jeske O."/>
            <person name="Meyerdierks A."/>
            <person name="Storesund J.E."/>
            <person name="Kallscheuer N."/>
            <person name="Luecker S."/>
            <person name="Lage O.M."/>
            <person name="Pohl T."/>
            <person name="Merkel B.J."/>
            <person name="Hornburger P."/>
            <person name="Mueller R.-W."/>
            <person name="Bruemmer F."/>
            <person name="Labrenz M."/>
            <person name="Spormann A.M."/>
            <person name="Op Den Camp H."/>
            <person name="Overmann J."/>
            <person name="Amann R."/>
            <person name="Jetten M.S.M."/>
            <person name="Mascher T."/>
            <person name="Medema M.H."/>
            <person name="Devos D.P."/>
            <person name="Kaster A.-K."/>
            <person name="Ovreas L."/>
            <person name="Rohde M."/>
            <person name="Galperin M.Y."/>
            <person name="Jogler C."/>
        </authorList>
    </citation>
    <scope>NUCLEOTIDE SEQUENCE [LARGE SCALE GENOMIC DNA]</scope>
    <source>
        <strain evidence="2 3">Pan54</strain>
    </source>
</reference>
<name>A0A5C5XCZ9_9PLAN</name>
<dbReference type="EMBL" id="SJPG01000001">
    <property type="protein sequence ID" value="TWT60956.1"/>
    <property type="molecule type" value="Genomic_DNA"/>
</dbReference>
<organism evidence="2 3">
    <name type="scientific">Rubinisphaera italica</name>
    <dbReference type="NCBI Taxonomy" id="2527969"/>
    <lineage>
        <taxon>Bacteria</taxon>
        <taxon>Pseudomonadati</taxon>
        <taxon>Planctomycetota</taxon>
        <taxon>Planctomycetia</taxon>
        <taxon>Planctomycetales</taxon>
        <taxon>Planctomycetaceae</taxon>
        <taxon>Rubinisphaera</taxon>
    </lineage>
</organism>
<evidence type="ECO:0000313" key="2">
    <source>
        <dbReference type="EMBL" id="TWT60956.1"/>
    </source>
</evidence>
<gene>
    <name evidence="2" type="ORF">Pan54_16880</name>
</gene>
<protein>
    <submittedName>
        <fullName evidence="2">Uncharacterized protein</fullName>
    </submittedName>
</protein>
<accession>A0A5C5XCZ9</accession>
<evidence type="ECO:0000313" key="3">
    <source>
        <dbReference type="Proteomes" id="UP000316095"/>
    </source>
</evidence>
<proteinExistence type="predicted"/>
<evidence type="ECO:0000256" key="1">
    <source>
        <dbReference type="SAM" id="MobiDB-lite"/>
    </source>
</evidence>
<dbReference type="Proteomes" id="UP000316095">
    <property type="component" value="Unassembled WGS sequence"/>
</dbReference>
<dbReference type="AlphaFoldDB" id="A0A5C5XCZ9"/>
<feature type="region of interest" description="Disordered" evidence="1">
    <location>
        <begin position="42"/>
        <end position="74"/>
    </location>
</feature>
<comment type="caution">
    <text evidence="2">The sequence shown here is derived from an EMBL/GenBank/DDBJ whole genome shotgun (WGS) entry which is preliminary data.</text>
</comment>
<sequence length="74" mass="8297">MEKQPESPADYEPVEVTWDELMQFAIGKATDKVFQRVSQALDAPQHPLHYLTQRGLNNDRAGRTTGTPDQRASG</sequence>
<keyword evidence="3" id="KW-1185">Reference proteome</keyword>
<feature type="compositionally biased region" description="Polar residues" evidence="1">
    <location>
        <begin position="64"/>
        <end position="74"/>
    </location>
</feature>